<organism evidence="1 2">
    <name type="scientific">Sphingobium boeckii</name>
    <dbReference type="NCBI Taxonomy" id="1082345"/>
    <lineage>
        <taxon>Bacteria</taxon>
        <taxon>Pseudomonadati</taxon>
        <taxon>Pseudomonadota</taxon>
        <taxon>Alphaproteobacteria</taxon>
        <taxon>Sphingomonadales</taxon>
        <taxon>Sphingomonadaceae</taxon>
        <taxon>Sphingobium</taxon>
    </lineage>
</organism>
<dbReference type="EMBL" id="JACIJC010000009">
    <property type="protein sequence ID" value="MBB5687776.1"/>
    <property type="molecule type" value="Genomic_DNA"/>
</dbReference>
<comment type="caution">
    <text evidence="1">The sequence shown here is derived from an EMBL/GenBank/DDBJ whole genome shotgun (WGS) entry which is preliminary data.</text>
</comment>
<dbReference type="AlphaFoldDB" id="A0A7W9ALM3"/>
<name>A0A7W9ALM3_9SPHN</name>
<protein>
    <submittedName>
        <fullName evidence="1">Uncharacterized protein</fullName>
    </submittedName>
</protein>
<dbReference type="Proteomes" id="UP000549617">
    <property type="component" value="Unassembled WGS sequence"/>
</dbReference>
<reference evidence="1 2" key="1">
    <citation type="submission" date="2020-08" db="EMBL/GenBank/DDBJ databases">
        <title>Genomic Encyclopedia of Type Strains, Phase IV (KMG-IV): sequencing the most valuable type-strain genomes for metagenomic binning, comparative biology and taxonomic classification.</title>
        <authorList>
            <person name="Goeker M."/>
        </authorList>
    </citation>
    <scope>NUCLEOTIDE SEQUENCE [LARGE SCALE GENOMIC DNA]</scope>
    <source>
        <strain evidence="1 2">DSM 25079</strain>
    </source>
</reference>
<keyword evidence="2" id="KW-1185">Reference proteome</keyword>
<evidence type="ECO:0000313" key="1">
    <source>
        <dbReference type="EMBL" id="MBB5687776.1"/>
    </source>
</evidence>
<proteinExistence type="predicted"/>
<sequence length="372" mass="41963">MGPSNNLVEAKSAARKAFTYYLRTGRRVPESMFKPKHLEVKFNPYHDPLNGRFTFAPGGPRSLSHILVSNQRDSSTLKDPRFLGSELIFTRQNAHLSSNQQSTYQNLLKPAQYRPNPRARRGHNSGAFQDPLTLQHIFPNLRNAPSGAIIAIAANIFDFTGPGDALTSALTKEYSNVLIDQIQNIDPNYHFESLGFPKTMEGQKNQIQCLRIDRAEAIYRILGEVGPLQIETIRFLQQKVDEAYQDGIQHLKSGKLSVFLSPHEAIGNYVDRQVRNELKQFYNRIGISPKHDSQVRVVGREYDTSGNDRTYTTPDARVGKLAIDWTLTPKTGKTKQIIGFFNGDFKPDATAIIRPSQRGVPSIYLIKRPGKR</sequence>
<accession>A0A7W9ALM3</accession>
<dbReference type="RefSeq" id="WP_246351087.1">
    <property type="nucleotide sequence ID" value="NZ_JACIJC010000009.1"/>
</dbReference>
<evidence type="ECO:0000313" key="2">
    <source>
        <dbReference type="Proteomes" id="UP000549617"/>
    </source>
</evidence>
<gene>
    <name evidence="1" type="ORF">FHS49_003822</name>
</gene>